<reference evidence="2 3" key="1">
    <citation type="journal article" date="2021" name="Nat. Plants">
        <title>The Taxus genome provides insights into paclitaxel biosynthesis.</title>
        <authorList>
            <person name="Xiong X."/>
            <person name="Gou J."/>
            <person name="Liao Q."/>
            <person name="Li Y."/>
            <person name="Zhou Q."/>
            <person name="Bi G."/>
            <person name="Li C."/>
            <person name="Du R."/>
            <person name="Wang X."/>
            <person name="Sun T."/>
            <person name="Guo L."/>
            <person name="Liang H."/>
            <person name="Lu P."/>
            <person name="Wu Y."/>
            <person name="Zhang Z."/>
            <person name="Ro D.K."/>
            <person name="Shang Y."/>
            <person name="Huang S."/>
            <person name="Yan J."/>
        </authorList>
    </citation>
    <scope>NUCLEOTIDE SEQUENCE [LARGE SCALE GENOMIC DNA]</scope>
    <source>
        <strain evidence="2">Ta-2019</strain>
    </source>
</reference>
<evidence type="ECO:0000313" key="3">
    <source>
        <dbReference type="Proteomes" id="UP000824469"/>
    </source>
</evidence>
<protein>
    <submittedName>
        <fullName evidence="2">Uncharacterized protein</fullName>
    </submittedName>
</protein>
<gene>
    <name evidence="2" type="ORF">KI387_009636</name>
</gene>
<organism evidence="2 3">
    <name type="scientific">Taxus chinensis</name>
    <name type="common">Chinese yew</name>
    <name type="synonym">Taxus wallichiana var. chinensis</name>
    <dbReference type="NCBI Taxonomy" id="29808"/>
    <lineage>
        <taxon>Eukaryota</taxon>
        <taxon>Viridiplantae</taxon>
        <taxon>Streptophyta</taxon>
        <taxon>Embryophyta</taxon>
        <taxon>Tracheophyta</taxon>
        <taxon>Spermatophyta</taxon>
        <taxon>Pinopsida</taxon>
        <taxon>Pinidae</taxon>
        <taxon>Conifers II</taxon>
        <taxon>Cupressales</taxon>
        <taxon>Taxaceae</taxon>
        <taxon>Taxus</taxon>
    </lineage>
</organism>
<comment type="caution">
    <text evidence="2">The sequence shown here is derived from an EMBL/GenBank/DDBJ whole genome shotgun (WGS) entry which is preliminary data.</text>
</comment>
<keyword evidence="3" id="KW-1185">Reference proteome</keyword>
<evidence type="ECO:0000256" key="1">
    <source>
        <dbReference type="SAM" id="MobiDB-lite"/>
    </source>
</evidence>
<dbReference type="Proteomes" id="UP000824469">
    <property type="component" value="Unassembled WGS sequence"/>
</dbReference>
<name>A0AA38FK06_TAXCH</name>
<dbReference type="AlphaFoldDB" id="A0AA38FK06"/>
<feature type="region of interest" description="Disordered" evidence="1">
    <location>
        <begin position="1"/>
        <end position="43"/>
    </location>
</feature>
<dbReference type="EMBL" id="JAHRHJ020000008">
    <property type="protein sequence ID" value="KAH9305232.1"/>
    <property type="molecule type" value="Genomic_DNA"/>
</dbReference>
<feature type="non-terminal residue" evidence="2">
    <location>
        <position position="67"/>
    </location>
</feature>
<proteinExistence type="predicted"/>
<evidence type="ECO:0000313" key="2">
    <source>
        <dbReference type="EMBL" id="KAH9305232.1"/>
    </source>
</evidence>
<feature type="compositionally biased region" description="Basic and acidic residues" evidence="1">
    <location>
        <begin position="1"/>
        <end position="17"/>
    </location>
</feature>
<sequence>MQGRSRTQDGSRDETRTKTGCRFGGGSVSMADGRRGSKLGSGDLGVRVAPMNGKENASECLNAYNGG</sequence>
<accession>A0AA38FK06</accession>